<comment type="caution">
    <text evidence="1">The sequence shown here is derived from an EMBL/GenBank/DDBJ whole genome shotgun (WGS) entry which is preliminary data.</text>
</comment>
<accession>A0A395RM78</accession>
<name>A0A395RM78_FUSSP</name>
<organism evidence="1 2">
    <name type="scientific">Fusarium sporotrichioides</name>
    <dbReference type="NCBI Taxonomy" id="5514"/>
    <lineage>
        <taxon>Eukaryota</taxon>
        <taxon>Fungi</taxon>
        <taxon>Dikarya</taxon>
        <taxon>Ascomycota</taxon>
        <taxon>Pezizomycotina</taxon>
        <taxon>Sordariomycetes</taxon>
        <taxon>Hypocreomycetidae</taxon>
        <taxon>Hypocreales</taxon>
        <taxon>Nectriaceae</taxon>
        <taxon>Fusarium</taxon>
    </lineage>
</organism>
<reference evidence="1 2" key="1">
    <citation type="journal article" date="2018" name="PLoS Pathog.">
        <title>Evolution of structural diversity of trichothecenes, a family of toxins produced by plant pathogenic and entomopathogenic fungi.</title>
        <authorList>
            <person name="Proctor R.H."/>
            <person name="McCormick S.P."/>
            <person name="Kim H.S."/>
            <person name="Cardoza R.E."/>
            <person name="Stanley A.M."/>
            <person name="Lindo L."/>
            <person name="Kelly A."/>
            <person name="Brown D.W."/>
            <person name="Lee T."/>
            <person name="Vaughan M.M."/>
            <person name="Alexander N.J."/>
            <person name="Busman M."/>
            <person name="Gutierrez S."/>
        </authorList>
    </citation>
    <scope>NUCLEOTIDE SEQUENCE [LARGE SCALE GENOMIC DNA]</scope>
    <source>
        <strain evidence="1 2">NRRL 3299</strain>
    </source>
</reference>
<proteinExistence type="predicted"/>
<evidence type="ECO:0000313" key="2">
    <source>
        <dbReference type="Proteomes" id="UP000266152"/>
    </source>
</evidence>
<dbReference type="Proteomes" id="UP000266152">
    <property type="component" value="Unassembled WGS sequence"/>
</dbReference>
<gene>
    <name evidence="1" type="ORF">FSPOR_10390</name>
</gene>
<dbReference type="AlphaFoldDB" id="A0A395RM78"/>
<sequence>MDDNLVRFCGQKLTDLYKFTPQQIRQFLIDVSNDPAQFGIDATLQAQLQAVCSQVLSLCGPIGTNAAGTNYADSKLKGDKAITPEQHIYRERTLEEKRDPKPDGWSRFNINYDHDWMHKGPHFWRATNQDSVRVETLYWSHYDLLGLFLSLMGPAQEGATKKNFFVPLTAVYARWCYVIGGSGFGPSPTIHQCTWRESKGPAGGYEFFIGASLAGNNKAAASGSWDQRLKMGRFNLLSNFNNVSARTWDSKEEDPNNRPHKKKVRWHYDNSPGITDGGTMMNRFGNCGETYPFLQMLEQWSLGVRGNISGLAISKAFLDNDDMYDNLLVDKITEGKWIDWGPVGNKVRHFDVGNLWQPCINCRYLLRVAGIDNQVNFEPMTDIITNIPPDPEAPTGETS</sequence>
<dbReference type="EMBL" id="PXOF01000178">
    <property type="protein sequence ID" value="RGP60889.1"/>
    <property type="molecule type" value="Genomic_DNA"/>
</dbReference>
<keyword evidence="2" id="KW-1185">Reference proteome</keyword>
<evidence type="ECO:0000313" key="1">
    <source>
        <dbReference type="EMBL" id="RGP60889.1"/>
    </source>
</evidence>
<protein>
    <submittedName>
        <fullName evidence="1">Uncharacterized protein</fullName>
    </submittedName>
</protein>